<evidence type="ECO:0000256" key="2">
    <source>
        <dbReference type="ARBA" id="ARBA00022840"/>
    </source>
</evidence>
<dbReference type="EMBL" id="BAAAHH010000003">
    <property type="protein sequence ID" value="GAA0942145.1"/>
    <property type="molecule type" value="Genomic_DNA"/>
</dbReference>
<keyword evidence="5" id="KW-1185">Reference proteome</keyword>
<sequence>MTVHGRDRELDLLAELVAEARNGHGGALAVRSGPGLGRSTLLSWAVRRAGADFRVLGVPGVRAEARLPRAGLGRILPAVPDDLRDVRRSFTALAEDRPLLCVADDAHWLDPESLEALAYIARRVEGSPILILFAAHNEHILTPERDRLAAIPSLSLQPLDDETSRRVLSECVEDLAEDLESILVELAGGNPRALLELGQALTPAQLAGTEPPPATLPGGSELRAIYRRRFFRLSETARLLLLMAVVDEHLDTVTLARTAALAGLDLAELEPARALGLLTVDGDHVTVPSLLIRSVLYADAPLAERQTAHRLLADVLDRPDQSARRIWHRTAVTSRPSDAAYLRAAALDTDSTEATRLWLRAAELSGDPADLLGAAGAFWRSGDPVRARNLIRRAQAHPAVPPGEAEFLLGKIELFGGIPGRARALFQTAAERLPSERRLEALINAGEATFLAGDIFAYLELASQAKDVPGPELLALHFEGTSAAFANIDFTPPLRKLLTLPVSCLDHIWAATAAMLLGDDTAARELASRAVRTAHGCHSPLKPTALHLLAQADVWRGRFAEATARSMEGLALARTVGQGNVAADHLTLLALLSALRGDRETAERHISQVLQTASTRGLSRPEAYVSWARATLDLLEDRPGEAAARLEVMTVHPVVRVMSTPLYVEAAVQSGRHEAASGALNLFDQWAETTANPARLALSRRCHALLAEKDEVAEEKFTTALALHRLGGSPFELARTQLLYGAWLRRARRPSDARAHLRRALHTFRHYEASGWATRARAELRASGVSSIGARHPEPAAELTAQQEQIARLAAEGATNREIAARLTLSPRTVEHHLRNVFARLGVRSRVELVRFFSFPTA</sequence>
<name>A0ABN1QFX3_9ACTN</name>
<accession>A0ABN1QFX3</accession>
<evidence type="ECO:0000313" key="4">
    <source>
        <dbReference type="EMBL" id="GAA0942145.1"/>
    </source>
</evidence>
<dbReference type="Gene3D" id="1.10.10.10">
    <property type="entry name" value="Winged helix-like DNA-binding domain superfamily/Winged helix DNA-binding domain"/>
    <property type="match status" value="1"/>
</dbReference>
<dbReference type="PROSITE" id="PS00622">
    <property type="entry name" value="HTH_LUXR_1"/>
    <property type="match status" value="1"/>
</dbReference>
<dbReference type="PANTHER" id="PTHR16305:SF35">
    <property type="entry name" value="TRANSCRIPTIONAL ACTIVATOR DOMAIN"/>
    <property type="match status" value="1"/>
</dbReference>
<evidence type="ECO:0000256" key="1">
    <source>
        <dbReference type="ARBA" id="ARBA00022741"/>
    </source>
</evidence>
<dbReference type="SMART" id="SM00421">
    <property type="entry name" value="HTH_LUXR"/>
    <property type="match status" value="1"/>
</dbReference>
<dbReference type="InterPro" id="IPR036388">
    <property type="entry name" value="WH-like_DNA-bd_sf"/>
</dbReference>
<dbReference type="Proteomes" id="UP001500665">
    <property type="component" value="Unassembled WGS sequence"/>
</dbReference>
<dbReference type="PANTHER" id="PTHR16305">
    <property type="entry name" value="TESTICULAR SOLUBLE ADENYLYL CYCLASE"/>
    <property type="match status" value="1"/>
</dbReference>
<dbReference type="Gene3D" id="1.25.40.10">
    <property type="entry name" value="Tetratricopeptide repeat domain"/>
    <property type="match status" value="1"/>
</dbReference>
<dbReference type="PRINTS" id="PR00038">
    <property type="entry name" value="HTHLUXR"/>
</dbReference>
<reference evidence="4 5" key="1">
    <citation type="journal article" date="2019" name="Int. J. Syst. Evol. Microbiol.">
        <title>The Global Catalogue of Microorganisms (GCM) 10K type strain sequencing project: providing services to taxonomists for standard genome sequencing and annotation.</title>
        <authorList>
            <consortium name="The Broad Institute Genomics Platform"/>
            <consortium name="The Broad Institute Genome Sequencing Center for Infectious Disease"/>
            <person name="Wu L."/>
            <person name="Ma J."/>
        </authorList>
    </citation>
    <scope>NUCLEOTIDE SEQUENCE [LARGE SCALE GENOMIC DNA]</scope>
    <source>
        <strain evidence="4 5">JCM 10696</strain>
    </source>
</reference>
<dbReference type="RefSeq" id="WP_344237794.1">
    <property type="nucleotide sequence ID" value="NZ_BAAAHH010000003.1"/>
</dbReference>
<keyword evidence="1" id="KW-0547">Nucleotide-binding</keyword>
<proteinExistence type="predicted"/>
<dbReference type="InterPro" id="IPR016032">
    <property type="entry name" value="Sig_transdc_resp-reg_C-effctor"/>
</dbReference>
<evidence type="ECO:0000313" key="5">
    <source>
        <dbReference type="Proteomes" id="UP001500665"/>
    </source>
</evidence>
<evidence type="ECO:0000259" key="3">
    <source>
        <dbReference type="PROSITE" id="PS50043"/>
    </source>
</evidence>
<organism evidence="4 5">
    <name type="scientific">Actinocorallia libanotica</name>
    <dbReference type="NCBI Taxonomy" id="46162"/>
    <lineage>
        <taxon>Bacteria</taxon>
        <taxon>Bacillati</taxon>
        <taxon>Actinomycetota</taxon>
        <taxon>Actinomycetes</taxon>
        <taxon>Streptosporangiales</taxon>
        <taxon>Thermomonosporaceae</taxon>
        <taxon>Actinocorallia</taxon>
    </lineage>
</organism>
<dbReference type="PROSITE" id="PS50043">
    <property type="entry name" value="HTH_LUXR_2"/>
    <property type="match status" value="1"/>
</dbReference>
<dbReference type="InterPro" id="IPR011990">
    <property type="entry name" value="TPR-like_helical_dom_sf"/>
</dbReference>
<feature type="domain" description="HTH luxR-type" evidence="3">
    <location>
        <begin position="792"/>
        <end position="857"/>
    </location>
</feature>
<gene>
    <name evidence="4" type="ORF">GCM10009550_13110</name>
</gene>
<keyword evidence="2" id="KW-0067">ATP-binding</keyword>
<dbReference type="SUPFAM" id="SSF48452">
    <property type="entry name" value="TPR-like"/>
    <property type="match status" value="1"/>
</dbReference>
<dbReference type="InterPro" id="IPR027417">
    <property type="entry name" value="P-loop_NTPase"/>
</dbReference>
<dbReference type="CDD" id="cd06170">
    <property type="entry name" value="LuxR_C_like"/>
    <property type="match status" value="1"/>
</dbReference>
<dbReference type="SUPFAM" id="SSF46894">
    <property type="entry name" value="C-terminal effector domain of the bipartite response regulators"/>
    <property type="match status" value="1"/>
</dbReference>
<dbReference type="Pfam" id="PF00196">
    <property type="entry name" value="GerE"/>
    <property type="match status" value="1"/>
</dbReference>
<dbReference type="SUPFAM" id="SSF52540">
    <property type="entry name" value="P-loop containing nucleoside triphosphate hydrolases"/>
    <property type="match status" value="1"/>
</dbReference>
<comment type="caution">
    <text evidence="4">The sequence shown here is derived from an EMBL/GenBank/DDBJ whole genome shotgun (WGS) entry which is preliminary data.</text>
</comment>
<dbReference type="InterPro" id="IPR000792">
    <property type="entry name" value="Tscrpt_reg_LuxR_C"/>
</dbReference>
<protein>
    <submittedName>
        <fullName evidence="4">LuxR family transcriptional regulator</fullName>
    </submittedName>
</protein>